<accession>A0ACB6QAW6</accession>
<evidence type="ECO:0000313" key="1">
    <source>
        <dbReference type="EMBL" id="KAF2463527.1"/>
    </source>
</evidence>
<sequence length="179" mass="20598">MPLRSEDCWFAGEVSGFYSQCRGFRVEGKDFDLFDRLQFLVGVIKSKVQDRRRWGEEGLPRPQLPENPDLRKVEMYGYENLAGRPERPTGKRVSRATTSTIIPHAVHVSLSNWYRRGWNSLTLSGCYPIRKPRNQYTLLGEPDICNGTQGGKYCEGDWWWLRSTAGSSEDRAQARQHLG</sequence>
<dbReference type="Proteomes" id="UP000799755">
    <property type="component" value="Unassembled WGS sequence"/>
</dbReference>
<name>A0ACB6QAW6_9PLEO</name>
<keyword evidence="2" id="KW-1185">Reference proteome</keyword>
<protein>
    <submittedName>
        <fullName evidence="1">Uncharacterized protein</fullName>
    </submittedName>
</protein>
<dbReference type="EMBL" id="MU003549">
    <property type="protein sequence ID" value="KAF2463527.1"/>
    <property type="molecule type" value="Genomic_DNA"/>
</dbReference>
<gene>
    <name evidence="1" type="ORF">BDR25DRAFT_362695</name>
</gene>
<evidence type="ECO:0000313" key="2">
    <source>
        <dbReference type="Proteomes" id="UP000799755"/>
    </source>
</evidence>
<organism evidence="1 2">
    <name type="scientific">Lindgomyces ingoldianus</name>
    <dbReference type="NCBI Taxonomy" id="673940"/>
    <lineage>
        <taxon>Eukaryota</taxon>
        <taxon>Fungi</taxon>
        <taxon>Dikarya</taxon>
        <taxon>Ascomycota</taxon>
        <taxon>Pezizomycotina</taxon>
        <taxon>Dothideomycetes</taxon>
        <taxon>Pleosporomycetidae</taxon>
        <taxon>Pleosporales</taxon>
        <taxon>Lindgomycetaceae</taxon>
        <taxon>Lindgomyces</taxon>
    </lineage>
</organism>
<proteinExistence type="predicted"/>
<comment type="caution">
    <text evidence="1">The sequence shown here is derived from an EMBL/GenBank/DDBJ whole genome shotgun (WGS) entry which is preliminary data.</text>
</comment>
<reference evidence="1" key="1">
    <citation type="journal article" date="2020" name="Stud. Mycol.">
        <title>101 Dothideomycetes genomes: a test case for predicting lifestyles and emergence of pathogens.</title>
        <authorList>
            <person name="Haridas S."/>
            <person name="Albert R."/>
            <person name="Binder M."/>
            <person name="Bloem J."/>
            <person name="Labutti K."/>
            <person name="Salamov A."/>
            <person name="Andreopoulos B."/>
            <person name="Baker S."/>
            <person name="Barry K."/>
            <person name="Bills G."/>
            <person name="Bluhm B."/>
            <person name="Cannon C."/>
            <person name="Castanera R."/>
            <person name="Culley D."/>
            <person name="Daum C."/>
            <person name="Ezra D."/>
            <person name="Gonzalez J."/>
            <person name="Henrissat B."/>
            <person name="Kuo A."/>
            <person name="Liang C."/>
            <person name="Lipzen A."/>
            <person name="Lutzoni F."/>
            <person name="Magnuson J."/>
            <person name="Mondo S."/>
            <person name="Nolan M."/>
            <person name="Ohm R."/>
            <person name="Pangilinan J."/>
            <person name="Park H.-J."/>
            <person name="Ramirez L."/>
            <person name="Alfaro M."/>
            <person name="Sun H."/>
            <person name="Tritt A."/>
            <person name="Yoshinaga Y."/>
            <person name="Zwiers L.-H."/>
            <person name="Turgeon B."/>
            <person name="Goodwin S."/>
            <person name="Spatafora J."/>
            <person name="Crous P."/>
            <person name="Grigoriev I."/>
        </authorList>
    </citation>
    <scope>NUCLEOTIDE SEQUENCE</scope>
    <source>
        <strain evidence="1">ATCC 200398</strain>
    </source>
</reference>